<dbReference type="AlphaFoldDB" id="A0A086T9S1"/>
<name>A0A086T9S1_HAPC1</name>
<dbReference type="EMBL" id="JPKY01000023">
    <property type="protein sequence ID" value="KFH46103.1"/>
    <property type="molecule type" value="Genomic_DNA"/>
</dbReference>
<keyword evidence="3" id="KW-1185">Reference proteome</keyword>
<dbReference type="HOGENOM" id="CLU_2084136_0_0_1"/>
<protein>
    <submittedName>
        <fullName evidence="2">Uncharacterized protein</fullName>
    </submittedName>
</protein>
<evidence type="ECO:0000313" key="2">
    <source>
        <dbReference type="EMBL" id="KFH46103.1"/>
    </source>
</evidence>
<comment type="caution">
    <text evidence="2">The sequence shown here is derived from an EMBL/GenBank/DDBJ whole genome shotgun (WGS) entry which is preliminary data.</text>
</comment>
<feature type="region of interest" description="Disordered" evidence="1">
    <location>
        <begin position="24"/>
        <end position="72"/>
    </location>
</feature>
<evidence type="ECO:0000313" key="3">
    <source>
        <dbReference type="Proteomes" id="UP000029964"/>
    </source>
</evidence>
<proteinExistence type="predicted"/>
<accession>A0A086T9S1</accession>
<gene>
    <name evidence="2" type="ORF">ACRE_030510</name>
</gene>
<evidence type="ECO:0000256" key="1">
    <source>
        <dbReference type="SAM" id="MobiDB-lite"/>
    </source>
</evidence>
<sequence>MASAQRRLLLPFWSTKTPSQMLLPPCVPDHSPFFDDDDHEDRHGPEHVDQDIHMGHPRDNGGSYKGHHSKEADGGKVVAVNVDCGESDVDCGGRKKSDAIAHAAPALLVAGLGALLL</sequence>
<organism evidence="2 3">
    <name type="scientific">Hapsidospora chrysogenum (strain ATCC 11550 / CBS 779.69 / DSM 880 / IAM 14645 / JCM 23072 / IMI 49137)</name>
    <name type="common">Acremonium chrysogenum</name>
    <dbReference type="NCBI Taxonomy" id="857340"/>
    <lineage>
        <taxon>Eukaryota</taxon>
        <taxon>Fungi</taxon>
        <taxon>Dikarya</taxon>
        <taxon>Ascomycota</taxon>
        <taxon>Pezizomycotina</taxon>
        <taxon>Sordariomycetes</taxon>
        <taxon>Hypocreomycetidae</taxon>
        <taxon>Hypocreales</taxon>
        <taxon>Bionectriaceae</taxon>
        <taxon>Hapsidospora</taxon>
    </lineage>
</organism>
<dbReference type="Proteomes" id="UP000029964">
    <property type="component" value="Unassembled WGS sequence"/>
</dbReference>
<feature type="compositionally biased region" description="Basic and acidic residues" evidence="1">
    <location>
        <begin position="40"/>
        <end position="59"/>
    </location>
</feature>
<reference evidence="3" key="1">
    <citation type="journal article" date="2014" name="Genome Announc.">
        <title>Genome sequence and annotation of Acremonium chrysogenum, producer of the beta-lactam antibiotic cephalosporin C.</title>
        <authorList>
            <person name="Terfehr D."/>
            <person name="Dahlmann T.A."/>
            <person name="Specht T."/>
            <person name="Zadra I."/>
            <person name="Kuernsteiner H."/>
            <person name="Kueck U."/>
        </authorList>
    </citation>
    <scope>NUCLEOTIDE SEQUENCE [LARGE SCALE GENOMIC DNA]</scope>
    <source>
        <strain evidence="3">ATCC 11550 / CBS 779.69 / DSM 880 / IAM 14645 / JCM 23072 / IMI 49137</strain>
    </source>
</reference>